<sequence>MKNNSMNKMKKAMKKNMKKSNVLVEMAEDFKDLITDAKIYKKLTKKK</sequence>
<comment type="caution">
    <text evidence="1">The sequence shown here is derived from an EMBL/GenBank/DDBJ whole genome shotgun (WGS) entry which is preliminary data.</text>
</comment>
<keyword evidence="2" id="KW-1185">Reference proteome</keyword>
<accession>A0A8I0DKX5</accession>
<evidence type="ECO:0000313" key="1">
    <source>
        <dbReference type="EMBL" id="MBC5639548.1"/>
    </source>
</evidence>
<evidence type="ECO:0000313" key="2">
    <source>
        <dbReference type="Proteomes" id="UP000662088"/>
    </source>
</evidence>
<dbReference type="EMBL" id="JACOOQ010000004">
    <property type="protein sequence ID" value="MBC5639548.1"/>
    <property type="molecule type" value="Genomic_DNA"/>
</dbReference>
<name>A0A8I0DKX5_9CLOT</name>
<dbReference type="Proteomes" id="UP000662088">
    <property type="component" value="Unassembled WGS sequence"/>
</dbReference>
<dbReference type="RefSeq" id="WP_022211750.1">
    <property type="nucleotide sequence ID" value="NZ_JACOOQ010000004.1"/>
</dbReference>
<dbReference type="AlphaFoldDB" id="A0A8I0DKX5"/>
<gene>
    <name evidence="1" type="ORF">H8R92_03715</name>
</gene>
<protein>
    <submittedName>
        <fullName evidence="1">Uncharacterized protein</fullName>
    </submittedName>
</protein>
<organism evidence="1 2">
    <name type="scientific">Clostridium lentum</name>
    <dbReference type="NCBI Taxonomy" id="2763037"/>
    <lineage>
        <taxon>Bacteria</taxon>
        <taxon>Bacillati</taxon>
        <taxon>Bacillota</taxon>
        <taxon>Clostridia</taxon>
        <taxon>Eubacteriales</taxon>
        <taxon>Clostridiaceae</taxon>
        <taxon>Clostridium</taxon>
    </lineage>
</organism>
<proteinExistence type="predicted"/>
<reference evidence="1" key="1">
    <citation type="submission" date="2020-08" db="EMBL/GenBank/DDBJ databases">
        <title>Genome public.</title>
        <authorList>
            <person name="Liu C."/>
            <person name="Sun Q."/>
        </authorList>
    </citation>
    <scope>NUCLEOTIDE SEQUENCE</scope>
    <source>
        <strain evidence="1">NSJ-42</strain>
    </source>
</reference>